<evidence type="ECO:0000313" key="7">
    <source>
        <dbReference type="EMBL" id="OQS06217.1"/>
    </source>
</evidence>
<dbReference type="InterPro" id="IPR000819">
    <property type="entry name" value="Peptidase_M17_C"/>
</dbReference>
<dbReference type="InterPro" id="IPR041417">
    <property type="entry name" value="NPEPL1_N"/>
</dbReference>
<evidence type="ECO:0000256" key="4">
    <source>
        <dbReference type="ARBA" id="ARBA00022801"/>
    </source>
</evidence>
<dbReference type="EMBL" id="JNBS01000366">
    <property type="protein sequence ID" value="OQS06217.1"/>
    <property type="molecule type" value="Genomic_DNA"/>
</dbReference>
<dbReference type="GO" id="GO:0005737">
    <property type="term" value="C:cytoplasm"/>
    <property type="evidence" value="ECO:0007669"/>
    <property type="project" value="InterPro"/>
</dbReference>
<evidence type="ECO:0000259" key="5">
    <source>
        <dbReference type="Pfam" id="PF00883"/>
    </source>
</evidence>
<dbReference type="Proteomes" id="UP000243217">
    <property type="component" value="Unassembled WGS sequence"/>
</dbReference>
<evidence type="ECO:0000256" key="3">
    <source>
        <dbReference type="ARBA" id="ARBA00022670"/>
    </source>
</evidence>
<organism evidence="7 8">
    <name type="scientific">Thraustotheca clavata</name>
    <dbReference type="NCBI Taxonomy" id="74557"/>
    <lineage>
        <taxon>Eukaryota</taxon>
        <taxon>Sar</taxon>
        <taxon>Stramenopiles</taxon>
        <taxon>Oomycota</taxon>
        <taxon>Saprolegniomycetes</taxon>
        <taxon>Saprolegniales</taxon>
        <taxon>Achlyaceae</taxon>
        <taxon>Thraustotheca</taxon>
    </lineage>
</organism>
<dbReference type="PRINTS" id="PR00481">
    <property type="entry name" value="LAMNOPPTDASE"/>
</dbReference>
<dbReference type="AlphaFoldDB" id="A0A1W0A7E0"/>
<dbReference type="Pfam" id="PF18295">
    <property type="entry name" value="Pdase_M17_N2"/>
    <property type="match status" value="1"/>
</dbReference>
<dbReference type="Gene3D" id="3.40.630.10">
    <property type="entry name" value="Zn peptidases"/>
    <property type="match status" value="1"/>
</dbReference>
<proteinExistence type="inferred from homology"/>
<reference evidence="7 8" key="1">
    <citation type="journal article" date="2014" name="Genome Biol. Evol.">
        <title>The secreted proteins of Achlya hypogyna and Thraustotheca clavata identify the ancestral oomycete secretome and reveal gene acquisitions by horizontal gene transfer.</title>
        <authorList>
            <person name="Misner I."/>
            <person name="Blouin N."/>
            <person name="Leonard G."/>
            <person name="Richards T.A."/>
            <person name="Lane C.E."/>
        </authorList>
    </citation>
    <scope>NUCLEOTIDE SEQUENCE [LARGE SCALE GENOMIC DNA]</scope>
    <source>
        <strain evidence="7 8">ATCC 34112</strain>
    </source>
</reference>
<accession>A0A1W0A7E0</accession>
<dbReference type="Pfam" id="PF00883">
    <property type="entry name" value="Peptidase_M17"/>
    <property type="match status" value="1"/>
</dbReference>
<comment type="similarity">
    <text evidence="1">Belongs to the peptidase M17 family.</text>
</comment>
<dbReference type="STRING" id="74557.A0A1W0A7E0"/>
<feature type="non-terminal residue" evidence="7">
    <location>
        <position position="323"/>
    </location>
</feature>
<gene>
    <name evidence="7" type="ORF">THRCLA_01729</name>
</gene>
<comment type="caution">
    <text evidence="7">The sequence shown here is derived from an EMBL/GenBank/DDBJ whole genome shotgun (WGS) entry which is preliminary data.</text>
</comment>
<keyword evidence="3 7" id="KW-0645">Protease</keyword>
<keyword evidence="2" id="KW-0031">Aminopeptidase</keyword>
<dbReference type="PANTHER" id="PTHR11963">
    <property type="entry name" value="LEUCINE AMINOPEPTIDASE-RELATED"/>
    <property type="match status" value="1"/>
</dbReference>
<evidence type="ECO:0000256" key="2">
    <source>
        <dbReference type="ARBA" id="ARBA00022438"/>
    </source>
</evidence>
<keyword evidence="4" id="KW-0378">Hydrolase</keyword>
<evidence type="ECO:0000313" key="8">
    <source>
        <dbReference type="Proteomes" id="UP000243217"/>
    </source>
</evidence>
<keyword evidence="8" id="KW-1185">Reference proteome</keyword>
<dbReference type="GO" id="GO:0070006">
    <property type="term" value="F:metalloaminopeptidase activity"/>
    <property type="evidence" value="ECO:0007669"/>
    <property type="project" value="InterPro"/>
</dbReference>
<dbReference type="SUPFAM" id="SSF53187">
    <property type="entry name" value="Zn-dependent exopeptidases"/>
    <property type="match status" value="1"/>
</dbReference>
<keyword evidence="7" id="KW-0482">Metalloprotease</keyword>
<feature type="domain" description="Probable aminopeptidase NPEPL1 N-terminal" evidence="6">
    <location>
        <begin position="19"/>
        <end position="154"/>
    </location>
</feature>
<name>A0A1W0A7E0_9STRA</name>
<sequence length="323" mass="34141">MVKYLANVASIVRGTSLPKLLLIGTTETSGLGLGTRILEQLKDPVDPTAVSLLQHTINELKATLDTPVSSHVYLPLGDDEFLSCTVAKLPTAVSRHNSFARPHAISALVKANAASWEKSTLVGLDLPSHATQEVWKTGAFAVARGVSSYSHKSTEQRGVITDGIDTEYPQDNVEVVLEQELSEEQVHELNCTAEAIRLTQRLVDAPPSELNTDTFVAEAEAVAARCGAQITVIRGEELRERGFGGIYGVGKAAEHPPALAILSYYPPDTSDETKSIALVGKGIVYDTGGLDLKISGFMVGMKADMGGAAGLLGGFQACVLSGA</sequence>
<dbReference type="Gene3D" id="3.40.50.10590">
    <property type="entry name" value="Zn-dependent exopeptidases"/>
    <property type="match status" value="1"/>
</dbReference>
<protein>
    <submittedName>
        <fullName evidence="7">Metalloprotease family M17</fullName>
    </submittedName>
</protein>
<dbReference type="GO" id="GO:0030145">
    <property type="term" value="F:manganese ion binding"/>
    <property type="evidence" value="ECO:0007669"/>
    <property type="project" value="InterPro"/>
</dbReference>
<evidence type="ECO:0000259" key="6">
    <source>
        <dbReference type="Pfam" id="PF18295"/>
    </source>
</evidence>
<feature type="domain" description="Cytosol aminopeptidase" evidence="5">
    <location>
        <begin position="198"/>
        <end position="318"/>
    </location>
</feature>
<evidence type="ECO:0000256" key="1">
    <source>
        <dbReference type="ARBA" id="ARBA00009528"/>
    </source>
</evidence>
<dbReference type="PANTHER" id="PTHR11963:SF48">
    <property type="entry name" value="DIPEPTIDASE B, ISOFORM A"/>
    <property type="match status" value="1"/>
</dbReference>
<dbReference type="OrthoDB" id="412814at2759"/>
<dbReference type="InterPro" id="IPR011356">
    <property type="entry name" value="Leucine_aapep/pepB"/>
</dbReference>
<dbReference type="GO" id="GO:0006508">
    <property type="term" value="P:proteolysis"/>
    <property type="evidence" value="ECO:0007669"/>
    <property type="project" value="UniProtKB-KW"/>
</dbReference>